<organism evidence="11">
    <name type="scientific">Pycnococcus provasolii</name>
    <dbReference type="NCBI Taxonomy" id="41880"/>
    <lineage>
        <taxon>Eukaryota</taxon>
        <taxon>Viridiplantae</taxon>
        <taxon>Chlorophyta</taxon>
        <taxon>Pseudoscourfieldiophyceae</taxon>
        <taxon>Pseudoscourfieldiales</taxon>
        <taxon>Pycnococcaceae</taxon>
        <taxon>Pycnococcus</taxon>
    </lineage>
</organism>
<evidence type="ECO:0000259" key="10">
    <source>
        <dbReference type="SMART" id="SM01117"/>
    </source>
</evidence>
<keyword evidence="4" id="KW-0479">Metal-binding</keyword>
<keyword evidence="9" id="KW-1133">Transmembrane helix</keyword>
<evidence type="ECO:0000256" key="8">
    <source>
        <dbReference type="SAM" id="MobiDB-lite"/>
    </source>
</evidence>
<dbReference type="SMART" id="SM01117">
    <property type="entry name" value="Cyt-b5"/>
    <property type="match status" value="1"/>
</dbReference>
<dbReference type="InterPro" id="IPR001199">
    <property type="entry name" value="Cyt_B5-like_heme/steroid-bd"/>
</dbReference>
<evidence type="ECO:0000313" key="11">
    <source>
        <dbReference type="EMBL" id="CAE0010357.1"/>
    </source>
</evidence>
<dbReference type="GO" id="GO:0046872">
    <property type="term" value="F:metal ion binding"/>
    <property type="evidence" value="ECO:0007669"/>
    <property type="project" value="UniProtKB-KW"/>
</dbReference>
<dbReference type="EMBL" id="HBHV01002018">
    <property type="protein sequence ID" value="CAE0010357.1"/>
    <property type="molecule type" value="Transcribed_RNA"/>
</dbReference>
<dbReference type="InterPro" id="IPR036400">
    <property type="entry name" value="Cyt_B5-like_heme/steroid_sf"/>
</dbReference>
<dbReference type="Pfam" id="PF00173">
    <property type="entry name" value="Cyt-b5"/>
    <property type="match status" value="1"/>
</dbReference>
<keyword evidence="6" id="KW-0408">Iron</keyword>
<proteinExistence type="inferred from homology"/>
<evidence type="ECO:0000256" key="4">
    <source>
        <dbReference type="ARBA" id="ARBA00022723"/>
    </source>
</evidence>
<dbReference type="Gene3D" id="3.10.120.10">
    <property type="entry name" value="Cytochrome b5-like heme/steroid binding domain"/>
    <property type="match status" value="1"/>
</dbReference>
<feature type="compositionally biased region" description="Basic residues" evidence="8">
    <location>
        <begin position="86"/>
        <end position="97"/>
    </location>
</feature>
<feature type="region of interest" description="Disordered" evidence="8">
    <location>
        <begin position="78"/>
        <end position="130"/>
    </location>
</feature>
<evidence type="ECO:0000256" key="7">
    <source>
        <dbReference type="ARBA" id="ARBA00038357"/>
    </source>
</evidence>
<evidence type="ECO:0000256" key="2">
    <source>
        <dbReference type="ARBA" id="ARBA00022617"/>
    </source>
</evidence>
<evidence type="ECO:0000256" key="1">
    <source>
        <dbReference type="ARBA" id="ARBA00004240"/>
    </source>
</evidence>
<accession>A0A7S2YWZ7</accession>
<keyword evidence="9" id="KW-0472">Membrane</keyword>
<keyword evidence="3" id="KW-0446">Lipid-binding</keyword>
<reference evidence="11" key="1">
    <citation type="submission" date="2021-01" db="EMBL/GenBank/DDBJ databases">
        <authorList>
            <person name="Corre E."/>
            <person name="Pelletier E."/>
            <person name="Niang G."/>
            <person name="Scheremetjew M."/>
            <person name="Finn R."/>
            <person name="Kale V."/>
            <person name="Holt S."/>
            <person name="Cochrane G."/>
            <person name="Meng A."/>
            <person name="Brown T."/>
            <person name="Cohen L."/>
        </authorList>
    </citation>
    <scope>NUCLEOTIDE SEQUENCE</scope>
    <source>
        <strain evidence="11">RCC2336</strain>
    </source>
</reference>
<keyword evidence="9" id="KW-0812">Transmembrane</keyword>
<comment type="similarity">
    <text evidence="7">Belongs to the cytochrome b5 family. MAPR subfamily.</text>
</comment>
<feature type="transmembrane region" description="Helical" evidence="9">
    <location>
        <begin position="46"/>
        <end position="69"/>
    </location>
</feature>
<feature type="domain" description="Cytochrome b5 heme-binding" evidence="10">
    <location>
        <begin position="124"/>
        <end position="222"/>
    </location>
</feature>
<keyword evidence="3" id="KW-0754">Steroid-binding</keyword>
<dbReference type="GO" id="GO:0005783">
    <property type="term" value="C:endoplasmic reticulum"/>
    <property type="evidence" value="ECO:0007669"/>
    <property type="project" value="UniProtKB-SubCell"/>
</dbReference>
<dbReference type="PANTHER" id="PTHR10281:SF72">
    <property type="entry name" value="NEUDESIN"/>
    <property type="match status" value="1"/>
</dbReference>
<comment type="subcellular location">
    <subcellularLocation>
        <location evidence="1">Endoplasmic reticulum</location>
    </subcellularLocation>
</comment>
<dbReference type="SUPFAM" id="SSF55856">
    <property type="entry name" value="Cytochrome b5-like heme/steroid binding domain"/>
    <property type="match status" value="1"/>
</dbReference>
<evidence type="ECO:0000256" key="5">
    <source>
        <dbReference type="ARBA" id="ARBA00022824"/>
    </source>
</evidence>
<evidence type="ECO:0000256" key="6">
    <source>
        <dbReference type="ARBA" id="ARBA00023004"/>
    </source>
</evidence>
<evidence type="ECO:0000256" key="3">
    <source>
        <dbReference type="ARBA" id="ARBA00022665"/>
    </source>
</evidence>
<evidence type="ECO:0000256" key="9">
    <source>
        <dbReference type="SAM" id="Phobius"/>
    </source>
</evidence>
<protein>
    <recommendedName>
        <fullName evidence="10">Cytochrome b5 heme-binding domain-containing protein</fullName>
    </recommendedName>
</protein>
<dbReference type="GO" id="GO:0005496">
    <property type="term" value="F:steroid binding"/>
    <property type="evidence" value="ECO:0007669"/>
    <property type="project" value="UniProtKB-KW"/>
</dbReference>
<dbReference type="FunFam" id="3.10.120.10:FF:000003">
    <property type="entry name" value="membrane-associated progesterone receptor component 1"/>
    <property type="match status" value="1"/>
</dbReference>
<feature type="compositionally biased region" description="Polar residues" evidence="8">
    <location>
        <begin position="112"/>
        <end position="123"/>
    </location>
</feature>
<dbReference type="PANTHER" id="PTHR10281">
    <property type="entry name" value="MEMBRANE-ASSOCIATED PROGESTERONE RECEPTOR COMPONENT-RELATED"/>
    <property type="match status" value="1"/>
</dbReference>
<keyword evidence="2" id="KW-0349">Heme</keyword>
<dbReference type="GO" id="GO:0016020">
    <property type="term" value="C:membrane"/>
    <property type="evidence" value="ECO:0007669"/>
    <property type="project" value="TreeGrafter"/>
</dbReference>
<sequence>MSVGGAASQQSPSQQSTHSIATGLFNYLPHWVTELISSPSLGGLEVVGGIPLSFVLLVVLLVISIFYLAGGFSSAAAHSDSDSQSKAKKGMNAHAHAHGGGGGGAEHDDTPSQRPQSPVQLGTISKERLREIGTGTDPKAPIYIAVKGTIYDVTKGEDFYGPPDGPYRGFAGYDASHALAKMSLKPEDVHGDISGLSAAERDILDDWERKFQEKYTIVGQVEETVAR</sequence>
<gene>
    <name evidence="11" type="ORF">PPRO1316_LOCUS1430</name>
</gene>
<name>A0A7S2YWZ7_9CHLO</name>
<dbReference type="InterPro" id="IPR050577">
    <property type="entry name" value="MAPR/NEUFC/NENF-like"/>
</dbReference>
<keyword evidence="5" id="KW-0256">Endoplasmic reticulum</keyword>
<dbReference type="AlphaFoldDB" id="A0A7S2YWZ7"/>